<dbReference type="Pfam" id="PF10756">
    <property type="entry name" value="bPH_6"/>
    <property type="match status" value="1"/>
</dbReference>
<evidence type="ECO:0000256" key="1">
    <source>
        <dbReference type="SAM" id="MobiDB-lite"/>
    </source>
</evidence>
<feature type="domain" description="Low molecular weight protein antigen 6 PH" evidence="3">
    <location>
        <begin position="61"/>
        <end position="133"/>
    </location>
</feature>
<dbReference type="InterPro" id="IPR019692">
    <property type="entry name" value="CFP-6_PH"/>
</dbReference>
<feature type="region of interest" description="Disordered" evidence="1">
    <location>
        <begin position="127"/>
        <end position="146"/>
    </location>
</feature>
<sequence>MPDDVSNQVETPQRLVFRIPPTALLGVFLLALGCLPVAFVGVPGLQAIFLVPLAAGWWVVRTRTVADRDKLVVRTVFGRRSLSWNTVVGLRITKGTRVDAVVGDKDSAGIRLPSVRPRHLPALALISGGRVPDPTEEPERADDAEE</sequence>
<keyword evidence="2" id="KW-1133">Transmembrane helix</keyword>
<evidence type="ECO:0000259" key="3">
    <source>
        <dbReference type="Pfam" id="PF10756"/>
    </source>
</evidence>
<feature type="compositionally biased region" description="Acidic residues" evidence="1">
    <location>
        <begin position="134"/>
        <end position="146"/>
    </location>
</feature>
<keyword evidence="5" id="KW-1185">Reference proteome</keyword>
<dbReference type="Proteomes" id="UP000294257">
    <property type="component" value="Unassembled WGS sequence"/>
</dbReference>
<keyword evidence="2" id="KW-0472">Membrane</keyword>
<name>A0A4Q7KQI5_9PSEU</name>
<keyword evidence="2" id="KW-0812">Transmembrane</keyword>
<accession>A0A4Q7KQI5</accession>
<organism evidence="4 5">
    <name type="scientific">Herbihabitans rhizosphaerae</name>
    <dbReference type="NCBI Taxonomy" id="1872711"/>
    <lineage>
        <taxon>Bacteria</taxon>
        <taxon>Bacillati</taxon>
        <taxon>Actinomycetota</taxon>
        <taxon>Actinomycetes</taxon>
        <taxon>Pseudonocardiales</taxon>
        <taxon>Pseudonocardiaceae</taxon>
        <taxon>Herbihabitans</taxon>
    </lineage>
</organism>
<protein>
    <submittedName>
        <fullName evidence="4">PH (Pleckstrin Homology) domain-containing protein</fullName>
    </submittedName>
</protein>
<proteinExistence type="predicted"/>
<comment type="caution">
    <text evidence="4">The sequence shown here is derived from an EMBL/GenBank/DDBJ whole genome shotgun (WGS) entry which is preliminary data.</text>
</comment>
<dbReference type="RefSeq" id="WP_165401353.1">
    <property type="nucleotide sequence ID" value="NZ_SGWQ01000004.1"/>
</dbReference>
<evidence type="ECO:0000313" key="4">
    <source>
        <dbReference type="EMBL" id="RZS39079.1"/>
    </source>
</evidence>
<dbReference type="EMBL" id="SGWQ01000004">
    <property type="protein sequence ID" value="RZS39079.1"/>
    <property type="molecule type" value="Genomic_DNA"/>
</dbReference>
<evidence type="ECO:0000256" key="2">
    <source>
        <dbReference type="SAM" id="Phobius"/>
    </source>
</evidence>
<reference evidence="4 5" key="1">
    <citation type="submission" date="2019-02" db="EMBL/GenBank/DDBJ databases">
        <title>Genomic Encyclopedia of Type Strains, Phase IV (KMG-IV): sequencing the most valuable type-strain genomes for metagenomic binning, comparative biology and taxonomic classification.</title>
        <authorList>
            <person name="Goeker M."/>
        </authorList>
    </citation>
    <scope>NUCLEOTIDE SEQUENCE [LARGE SCALE GENOMIC DNA]</scope>
    <source>
        <strain evidence="4 5">DSM 101727</strain>
    </source>
</reference>
<feature type="transmembrane region" description="Helical" evidence="2">
    <location>
        <begin position="27"/>
        <end position="60"/>
    </location>
</feature>
<evidence type="ECO:0000313" key="5">
    <source>
        <dbReference type="Proteomes" id="UP000294257"/>
    </source>
</evidence>
<dbReference type="AlphaFoldDB" id="A0A4Q7KQI5"/>
<gene>
    <name evidence="4" type="ORF">EV193_104290</name>
</gene>